<sequence>MKQKFGVPAMNRTILQILFVSLITLLSACGVYTFRDVSIDYSKIKTFKVEFIENKAPYKNPLLSPSLTDALRQKITSYTKLTPTQNDDAHYQIKGYISNYSVSTSAISGQQAAANRLTVAAHMTLINTVENKTQEFDVSRDFDFSAGISLTQAEGSLMPDIVKNMSDEIFNRLFSNW</sequence>
<evidence type="ECO:0000313" key="2">
    <source>
        <dbReference type="Proteomes" id="UP001560573"/>
    </source>
</evidence>
<keyword evidence="2" id="KW-1185">Reference proteome</keyword>
<dbReference type="EMBL" id="JAULBC010000002">
    <property type="protein sequence ID" value="MEX6687164.1"/>
    <property type="molecule type" value="Genomic_DNA"/>
</dbReference>
<keyword evidence="1" id="KW-0449">Lipoprotein</keyword>
<gene>
    <name evidence="1" type="primary">lptE</name>
    <name evidence="1" type="ORF">QTN47_06640</name>
</gene>
<comment type="caution">
    <text evidence="1">The sequence shown here is derived from an EMBL/GenBank/DDBJ whole genome shotgun (WGS) entry which is preliminary data.</text>
</comment>
<dbReference type="RefSeq" id="WP_369328568.1">
    <property type="nucleotide sequence ID" value="NZ_JAULBC010000002.1"/>
</dbReference>
<accession>A0ABV3ZD96</accession>
<dbReference type="InterPro" id="IPR007485">
    <property type="entry name" value="LPS_assembly_LptE"/>
</dbReference>
<organism evidence="1 2">
    <name type="scientific">Danxiaibacter flavus</name>
    <dbReference type="NCBI Taxonomy" id="3049108"/>
    <lineage>
        <taxon>Bacteria</taxon>
        <taxon>Pseudomonadati</taxon>
        <taxon>Bacteroidota</taxon>
        <taxon>Chitinophagia</taxon>
        <taxon>Chitinophagales</taxon>
        <taxon>Chitinophagaceae</taxon>
        <taxon>Danxiaibacter</taxon>
    </lineage>
</organism>
<dbReference type="Proteomes" id="UP001560573">
    <property type="component" value="Unassembled WGS sequence"/>
</dbReference>
<dbReference type="Pfam" id="PF04390">
    <property type="entry name" value="LptE"/>
    <property type="match status" value="1"/>
</dbReference>
<protein>
    <submittedName>
        <fullName evidence="1">LPS assembly lipoprotein LptE</fullName>
    </submittedName>
</protein>
<dbReference type="PROSITE" id="PS51257">
    <property type="entry name" value="PROKAR_LIPOPROTEIN"/>
    <property type="match status" value="1"/>
</dbReference>
<evidence type="ECO:0000313" key="1">
    <source>
        <dbReference type="EMBL" id="MEX6687164.1"/>
    </source>
</evidence>
<name>A0ABV3ZD96_9BACT</name>
<proteinExistence type="predicted"/>
<reference evidence="1 2" key="1">
    <citation type="submission" date="2023-07" db="EMBL/GenBank/DDBJ databases">
        <authorList>
            <person name="Lian W.-H."/>
        </authorList>
    </citation>
    <scope>NUCLEOTIDE SEQUENCE [LARGE SCALE GENOMIC DNA]</scope>
    <source>
        <strain evidence="1 2">SYSU DXS3180</strain>
    </source>
</reference>